<dbReference type="PROSITE" id="PS50931">
    <property type="entry name" value="HTH_LYSR"/>
    <property type="match status" value="1"/>
</dbReference>
<organism evidence="7 8">
    <name type="scientific">Accumulibacter regalis</name>
    <dbReference type="NCBI Taxonomy" id="522306"/>
    <lineage>
        <taxon>Bacteria</taxon>
        <taxon>Pseudomonadati</taxon>
        <taxon>Pseudomonadota</taxon>
        <taxon>Betaproteobacteria</taxon>
        <taxon>Candidatus Accumulibacter</taxon>
    </lineage>
</organism>
<evidence type="ECO:0000259" key="6">
    <source>
        <dbReference type="PROSITE" id="PS50931"/>
    </source>
</evidence>
<evidence type="ECO:0000256" key="4">
    <source>
        <dbReference type="ARBA" id="ARBA00023163"/>
    </source>
</evidence>
<dbReference type="Proteomes" id="UP000022141">
    <property type="component" value="Unassembled WGS sequence"/>
</dbReference>
<sequence>MELRHLRCFLAVAEELHFARAAERLHMEQSPLSRAIKDLEEELGVVLFARTTRSTRMTRAGKLFLVHVRRVFAALEQARDSVKAAANGFHGQLRVALSDGITPSRLPALLALCRQEEPEVELRFFEVPLSQQIKGLHDDLYDVGFAQSDEVGDGIATIPAWRDTLIVTVPARHPLLAHKRVPLEELLRYPLVLCDPQVGEGHAKFVDRVLRRADIEPLVAERVASCDLMMALVSAGLALGFTGAARIAANPDSGVVARPLALRVPPLTTFLLYPDSEPSDVLARFIERVQAIESPEPSRPKSGHHSDSLEEPSP</sequence>
<dbReference type="InterPro" id="IPR036390">
    <property type="entry name" value="WH_DNA-bd_sf"/>
</dbReference>
<dbReference type="SUPFAM" id="SSF53850">
    <property type="entry name" value="Periplasmic binding protein-like II"/>
    <property type="match status" value="1"/>
</dbReference>
<dbReference type="Gene3D" id="1.10.10.10">
    <property type="entry name" value="Winged helix-like DNA-binding domain superfamily/Winged helix DNA-binding domain"/>
    <property type="match status" value="1"/>
</dbReference>
<dbReference type="CDD" id="cd08414">
    <property type="entry name" value="PBP2_LTTR_aromatics_like"/>
    <property type="match status" value="1"/>
</dbReference>
<evidence type="ECO:0000313" key="7">
    <source>
        <dbReference type="EMBL" id="EXI88109.1"/>
    </source>
</evidence>
<dbReference type="PATRIC" id="fig|1454004.3.peg.2311"/>
<name>A0A011RAA4_ACCRE</name>
<comment type="similarity">
    <text evidence="1">Belongs to the LysR transcriptional regulatory family.</text>
</comment>
<dbReference type="eggNOG" id="COG0583">
    <property type="taxonomic scope" value="Bacteria"/>
</dbReference>
<protein>
    <submittedName>
        <fullName evidence="7">Hca operon transcriptional activator</fullName>
    </submittedName>
</protein>
<evidence type="ECO:0000256" key="5">
    <source>
        <dbReference type="SAM" id="MobiDB-lite"/>
    </source>
</evidence>
<dbReference type="GO" id="GO:0032993">
    <property type="term" value="C:protein-DNA complex"/>
    <property type="evidence" value="ECO:0007669"/>
    <property type="project" value="TreeGrafter"/>
</dbReference>
<dbReference type="Pfam" id="PF00126">
    <property type="entry name" value="HTH_1"/>
    <property type="match status" value="1"/>
</dbReference>
<feature type="compositionally biased region" description="Basic and acidic residues" evidence="5">
    <location>
        <begin position="296"/>
        <end position="308"/>
    </location>
</feature>
<evidence type="ECO:0000256" key="2">
    <source>
        <dbReference type="ARBA" id="ARBA00023015"/>
    </source>
</evidence>
<comment type="caution">
    <text evidence="7">The sequence shown here is derived from an EMBL/GenBank/DDBJ whole genome shotgun (WGS) entry which is preliminary data.</text>
</comment>
<dbReference type="EMBL" id="JEMY01000028">
    <property type="protein sequence ID" value="EXI88109.1"/>
    <property type="molecule type" value="Genomic_DNA"/>
</dbReference>
<reference evidence="7" key="1">
    <citation type="submission" date="2014-02" db="EMBL/GenBank/DDBJ databases">
        <title>Expanding our view of genomic diversity in Candidatus Accumulibacter clades.</title>
        <authorList>
            <person name="Skennerton C.T."/>
            <person name="Barr J.J."/>
            <person name="Slater F.R."/>
            <person name="Bond P.L."/>
            <person name="Tyson G.W."/>
        </authorList>
    </citation>
    <scope>NUCLEOTIDE SEQUENCE [LARGE SCALE GENOMIC DNA]</scope>
</reference>
<dbReference type="PANTHER" id="PTHR30346:SF0">
    <property type="entry name" value="HCA OPERON TRANSCRIPTIONAL ACTIVATOR HCAR"/>
    <property type="match status" value="1"/>
</dbReference>
<proteinExistence type="inferred from homology"/>
<keyword evidence="4" id="KW-0804">Transcription</keyword>
<dbReference type="InterPro" id="IPR005119">
    <property type="entry name" value="LysR_subst-bd"/>
</dbReference>
<dbReference type="GO" id="GO:0003700">
    <property type="term" value="F:DNA-binding transcription factor activity"/>
    <property type="evidence" value="ECO:0007669"/>
    <property type="project" value="InterPro"/>
</dbReference>
<dbReference type="GO" id="GO:0003677">
    <property type="term" value="F:DNA binding"/>
    <property type="evidence" value="ECO:0007669"/>
    <property type="project" value="UniProtKB-KW"/>
</dbReference>
<evidence type="ECO:0000313" key="8">
    <source>
        <dbReference type="Proteomes" id="UP000022141"/>
    </source>
</evidence>
<dbReference type="STRING" id="1454004.AW11_02232"/>
<evidence type="ECO:0000256" key="3">
    <source>
        <dbReference type="ARBA" id="ARBA00023125"/>
    </source>
</evidence>
<keyword evidence="3" id="KW-0238">DNA-binding</keyword>
<keyword evidence="8" id="KW-1185">Reference proteome</keyword>
<dbReference type="InterPro" id="IPR000847">
    <property type="entry name" value="LysR_HTH_N"/>
</dbReference>
<evidence type="ECO:0000256" key="1">
    <source>
        <dbReference type="ARBA" id="ARBA00009437"/>
    </source>
</evidence>
<dbReference type="AlphaFoldDB" id="A0A011RAA4"/>
<accession>A0A011RAA4</accession>
<dbReference type="Pfam" id="PF03466">
    <property type="entry name" value="LysR_substrate"/>
    <property type="match status" value="1"/>
</dbReference>
<keyword evidence="2" id="KW-0805">Transcription regulation</keyword>
<dbReference type="InterPro" id="IPR036388">
    <property type="entry name" value="WH-like_DNA-bd_sf"/>
</dbReference>
<dbReference type="FunFam" id="1.10.10.10:FF:000001">
    <property type="entry name" value="LysR family transcriptional regulator"/>
    <property type="match status" value="1"/>
</dbReference>
<gene>
    <name evidence="7" type="primary">hcaR</name>
    <name evidence="7" type="ORF">AW11_02232</name>
</gene>
<dbReference type="SUPFAM" id="SSF46785">
    <property type="entry name" value="Winged helix' DNA-binding domain"/>
    <property type="match status" value="1"/>
</dbReference>
<feature type="domain" description="HTH lysR-type" evidence="6">
    <location>
        <begin position="1"/>
        <end position="58"/>
    </location>
</feature>
<dbReference type="Gene3D" id="3.40.190.10">
    <property type="entry name" value="Periplasmic binding protein-like II"/>
    <property type="match status" value="2"/>
</dbReference>
<feature type="region of interest" description="Disordered" evidence="5">
    <location>
        <begin position="292"/>
        <end position="314"/>
    </location>
</feature>
<dbReference type="PRINTS" id="PR00039">
    <property type="entry name" value="HTHLYSR"/>
</dbReference>
<dbReference type="PANTHER" id="PTHR30346">
    <property type="entry name" value="TRANSCRIPTIONAL DUAL REGULATOR HCAR-RELATED"/>
    <property type="match status" value="1"/>
</dbReference>